<organism evidence="1 2">
    <name type="scientific">Olivibacter ginsenosidimutans</name>
    <dbReference type="NCBI Taxonomy" id="1176537"/>
    <lineage>
        <taxon>Bacteria</taxon>
        <taxon>Pseudomonadati</taxon>
        <taxon>Bacteroidota</taxon>
        <taxon>Sphingobacteriia</taxon>
        <taxon>Sphingobacteriales</taxon>
        <taxon>Sphingobacteriaceae</taxon>
        <taxon>Olivibacter</taxon>
    </lineage>
</organism>
<comment type="caution">
    <text evidence="1">The sequence shown here is derived from an EMBL/GenBank/DDBJ whole genome shotgun (WGS) entry which is preliminary data.</text>
</comment>
<evidence type="ECO:0000313" key="2">
    <source>
        <dbReference type="Proteomes" id="UP001501411"/>
    </source>
</evidence>
<reference evidence="2" key="1">
    <citation type="journal article" date="2019" name="Int. J. Syst. Evol. Microbiol.">
        <title>The Global Catalogue of Microorganisms (GCM) 10K type strain sequencing project: providing services to taxonomists for standard genome sequencing and annotation.</title>
        <authorList>
            <consortium name="The Broad Institute Genomics Platform"/>
            <consortium name="The Broad Institute Genome Sequencing Center for Infectious Disease"/>
            <person name="Wu L."/>
            <person name="Ma J."/>
        </authorList>
    </citation>
    <scope>NUCLEOTIDE SEQUENCE [LARGE SCALE GENOMIC DNA]</scope>
    <source>
        <strain evidence="2">JCM 18200</strain>
    </source>
</reference>
<dbReference type="InterPro" id="IPR007709">
    <property type="entry name" value="N-FG_amidohydro"/>
</dbReference>
<evidence type="ECO:0000313" key="1">
    <source>
        <dbReference type="EMBL" id="GAA4793520.1"/>
    </source>
</evidence>
<keyword evidence="2" id="KW-1185">Reference proteome</keyword>
<sequence>MESRIQINKQTSPIIATALHDGHYIPSAFHPYLLLEDHERMREEDPYTAYIADLPINSVVAGHSRFLTDLNRPKDKCIYKTPDDAWGLQVWKEPLPTALEKRLLAYYDLFYRKFELLLKETIAIHGAFVVLDIHSYNYKRKGVQQEASSARKNPEINIGTAHNAPHWQDLIHRFTDFLAHTTIHGHTPDVRENIKFKGGEFSNWIYQHYGHYGCTLSIEFKKTFMDEWTGRVDIKHLHDIHDALNSSIPLLSAELAKYKPTTL</sequence>
<dbReference type="Proteomes" id="UP001501411">
    <property type="component" value="Unassembled WGS sequence"/>
</dbReference>
<accession>A0ABP9BFX5</accession>
<protein>
    <submittedName>
        <fullName evidence="1">N-formylglutamate amidohydrolase</fullName>
    </submittedName>
</protein>
<dbReference type="Pfam" id="PF05013">
    <property type="entry name" value="FGase"/>
    <property type="match status" value="1"/>
</dbReference>
<name>A0ABP9BFX5_9SPHI</name>
<gene>
    <name evidence="1" type="ORF">GCM10023231_22270</name>
</gene>
<dbReference type="SUPFAM" id="SSF53187">
    <property type="entry name" value="Zn-dependent exopeptidases"/>
    <property type="match status" value="1"/>
</dbReference>
<dbReference type="RefSeq" id="WP_345231859.1">
    <property type="nucleotide sequence ID" value="NZ_BAABIQ010000034.1"/>
</dbReference>
<dbReference type="EMBL" id="BAABIQ010000034">
    <property type="protein sequence ID" value="GAA4793520.1"/>
    <property type="molecule type" value="Genomic_DNA"/>
</dbReference>
<proteinExistence type="predicted"/>
<dbReference type="Gene3D" id="3.40.630.40">
    <property type="entry name" value="Zn-dependent exopeptidases"/>
    <property type="match status" value="1"/>
</dbReference>